<evidence type="ECO:0000256" key="1">
    <source>
        <dbReference type="SAM" id="MobiDB-lite"/>
    </source>
</evidence>
<reference evidence="3" key="2">
    <citation type="submission" date="2020-06" db="EMBL/GenBank/DDBJ databases">
        <title>Helianthus annuus Genome sequencing and assembly Release 2.</title>
        <authorList>
            <person name="Gouzy J."/>
            <person name="Langlade N."/>
            <person name="Munos S."/>
        </authorList>
    </citation>
    <scope>NUCLEOTIDE SEQUENCE</scope>
    <source>
        <tissue evidence="3">Leaves</tissue>
    </source>
</reference>
<evidence type="ECO:0000259" key="2">
    <source>
        <dbReference type="Pfam" id="PF04195"/>
    </source>
</evidence>
<name>A0A9K3IYZ9_HELAN</name>
<dbReference type="PANTHER" id="PTHR31099:SF41">
    <property type="entry name" value="TRANSPOSASE (PUTATIVE), GYPSY TYPE-RELATED"/>
    <property type="match status" value="1"/>
</dbReference>
<comment type="caution">
    <text evidence="3">The sequence shown here is derived from an EMBL/GenBank/DDBJ whole genome shotgun (WGS) entry which is preliminary data.</text>
</comment>
<gene>
    <name evidence="3" type="ORF">HanXRQr2_Chr05g0208091</name>
</gene>
<dbReference type="Proteomes" id="UP000215914">
    <property type="component" value="Unassembled WGS sequence"/>
</dbReference>
<feature type="region of interest" description="Disordered" evidence="1">
    <location>
        <begin position="194"/>
        <end position="231"/>
    </location>
</feature>
<dbReference type="Pfam" id="PF04195">
    <property type="entry name" value="Transposase_28"/>
    <property type="match status" value="1"/>
</dbReference>
<proteinExistence type="predicted"/>
<evidence type="ECO:0000313" key="4">
    <source>
        <dbReference type="Proteomes" id="UP000215914"/>
    </source>
</evidence>
<protein>
    <recommendedName>
        <fullName evidence="2">Transposase (putative) gypsy type domain-containing protein</fullName>
    </recommendedName>
</protein>
<dbReference type="PANTHER" id="PTHR31099">
    <property type="entry name" value="OS06G0165300 PROTEIN"/>
    <property type="match status" value="1"/>
</dbReference>
<evidence type="ECO:0000313" key="3">
    <source>
        <dbReference type="EMBL" id="KAF5805336.1"/>
    </source>
</evidence>
<reference evidence="3" key="1">
    <citation type="journal article" date="2017" name="Nature">
        <title>The sunflower genome provides insights into oil metabolism, flowering and Asterid evolution.</title>
        <authorList>
            <person name="Badouin H."/>
            <person name="Gouzy J."/>
            <person name="Grassa C.J."/>
            <person name="Murat F."/>
            <person name="Staton S.E."/>
            <person name="Cottret L."/>
            <person name="Lelandais-Briere C."/>
            <person name="Owens G.L."/>
            <person name="Carrere S."/>
            <person name="Mayjonade B."/>
            <person name="Legrand L."/>
            <person name="Gill N."/>
            <person name="Kane N.C."/>
            <person name="Bowers J.E."/>
            <person name="Hubner S."/>
            <person name="Bellec A."/>
            <person name="Berard A."/>
            <person name="Berges H."/>
            <person name="Blanchet N."/>
            <person name="Boniface M.C."/>
            <person name="Brunel D."/>
            <person name="Catrice O."/>
            <person name="Chaidir N."/>
            <person name="Claudel C."/>
            <person name="Donnadieu C."/>
            <person name="Faraut T."/>
            <person name="Fievet G."/>
            <person name="Helmstetter N."/>
            <person name="King M."/>
            <person name="Knapp S.J."/>
            <person name="Lai Z."/>
            <person name="Le Paslier M.C."/>
            <person name="Lippi Y."/>
            <person name="Lorenzon L."/>
            <person name="Mandel J.R."/>
            <person name="Marage G."/>
            <person name="Marchand G."/>
            <person name="Marquand E."/>
            <person name="Bret-Mestries E."/>
            <person name="Morien E."/>
            <person name="Nambeesan S."/>
            <person name="Nguyen T."/>
            <person name="Pegot-Espagnet P."/>
            <person name="Pouilly N."/>
            <person name="Raftis F."/>
            <person name="Sallet E."/>
            <person name="Schiex T."/>
            <person name="Thomas J."/>
            <person name="Vandecasteele C."/>
            <person name="Vares D."/>
            <person name="Vear F."/>
            <person name="Vautrin S."/>
            <person name="Crespi M."/>
            <person name="Mangin B."/>
            <person name="Burke J.M."/>
            <person name="Salse J."/>
            <person name="Munos S."/>
            <person name="Vincourt P."/>
            <person name="Rieseberg L.H."/>
            <person name="Langlade N.B."/>
        </authorList>
    </citation>
    <scope>NUCLEOTIDE SEQUENCE</scope>
    <source>
        <tissue evidence="3">Leaves</tissue>
    </source>
</reference>
<dbReference type="AlphaFoldDB" id="A0A9K3IYZ9"/>
<sequence>MVLQYFRVHLCQVNPFGISHISHFEISCRALDQRPDLDVFRYFYKFITAGDWYTFAHWKGVPSPSGDERSSLKNWKDNFFWLDDRYLPVEMVWRFKDQTMSFDLGDDFVFNKTLAKALIENRSPIRPLPEHLLLWGRVCFSWGRGDRDWPVIRTKRERNEMSLRDALKVPSFDVLDFDFDEQAEGEVPPMKQVSSAAHEIRPPPNQVVSDPSAADATSSVPKTMKGTAGSSGSQMKTLFWTTWIVIRRFVV</sequence>
<keyword evidence="4" id="KW-1185">Reference proteome</keyword>
<feature type="domain" description="Transposase (putative) gypsy type" evidence="2">
    <location>
        <begin position="2"/>
        <end position="45"/>
    </location>
</feature>
<organism evidence="3 4">
    <name type="scientific">Helianthus annuus</name>
    <name type="common">Common sunflower</name>
    <dbReference type="NCBI Taxonomy" id="4232"/>
    <lineage>
        <taxon>Eukaryota</taxon>
        <taxon>Viridiplantae</taxon>
        <taxon>Streptophyta</taxon>
        <taxon>Embryophyta</taxon>
        <taxon>Tracheophyta</taxon>
        <taxon>Spermatophyta</taxon>
        <taxon>Magnoliopsida</taxon>
        <taxon>eudicotyledons</taxon>
        <taxon>Gunneridae</taxon>
        <taxon>Pentapetalae</taxon>
        <taxon>asterids</taxon>
        <taxon>campanulids</taxon>
        <taxon>Asterales</taxon>
        <taxon>Asteraceae</taxon>
        <taxon>Asteroideae</taxon>
        <taxon>Heliantheae alliance</taxon>
        <taxon>Heliantheae</taxon>
        <taxon>Helianthus</taxon>
    </lineage>
</organism>
<dbReference type="EMBL" id="MNCJ02000320">
    <property type="protein sequence ID" value="KAF5805336.1"/>
    <property type="molecule type" value="Genomic_DNA"/>
</dbReference>
<accession>A0A9K3IYZ9</accession>
<dbReference type="InterPro" id="IPR007321">
    <property type="entry name" value="Transposase_28"/>
</dbReference>
<dbReference type="Gramene" id="mRNA:HanXRQr2_Chr05g0208091">
    <property type="protein sequence ID" value="mRNA:HanXRQr2_Chr05g0208091"/>
    <property type="gene ID" value="HanXRQr2_Chr05g0208091"/>
</dbReference>